<gene>
    <name evidence="8" type="ORF">PV10_06938</name>
</gene>
<dbReference type="OrthoDB" id="445007at2759"/>
<evidence type="ECO:0000256" key="3">
    <source>
        <dbReference type="ARBA" id="ARBA00011738"/>
    </source>
</evidence>
<comment type="similarity">
    <text evidence="2">Belongs to the PhyH family.</text>
</comment>
<dbReference type="PANTHER" id="PTHR20883">
    <property type="entry name" value="PHYTANOYL-COA DIOXYGENASE DOMAIN CONTAINING 1"/>
    <property type="match status" value="1"/>
</dbReference>
<dbReference type="EMBL" id="KN847524">
    <property type="protein sequence ID" value="KIV89545.1"/>
    <property type="molecule type" value="Genomic_DNA"/>
</dbReference>
<keyword evidence="5" id="KW-0223">Dioxygenase</keyword>
<dbReference type="STRING" id="212818.A0A0D1WKS0"/>
<dbReference type="InterPro" id="IPR008775">
    <property type="entry name" value="Phytyl_CoA_dOase-like"/>
</dbReference>
<keyword evidence="4" id="KW-0479">Metal-binding</keyword>
<proteinExistence type="inferred from homology"/>
<dbReference type="AlphaFoldDB" id="A0A0D1WKS0"/>
<dbReference type="Gene3D" id="2.60.120.620">
    <property type="entry name" value="q2cbj1_9rhob like domain"/>
    <property type="match status" value="1"/>
</dbReference>
<evidence type="ECO:0000256" key="5">
    <source>
        <dbReference type="ARBA" id="ARBA00022964"/>
    </source>
</evidence>
<evidence type="ECO:0000256" key="2">
    <source>
        <dbReference type="ARBA" id="ARBA00005830"/>
    </source>
</evidence>
<dbReference type="VEuPathDB" id="FungiDB:PV10_06938"/>
<protein>
    <recommendedName>
        <fullName evidence="10">Phytanoyl-CoA dioxygenase</fullName>
    </recommendedName>
</protein>
<evidence type="ECO:0000313" key="8">
    <source>
        <dbReference type="EMBL" id="KIV89545.1"/>
    </source>
</evidence>
<evidence type="ECO:0000256" key="4">
    <source>
        <dbReference type="ARBA" id="ARBA00022723"/>
    </source>
</evidence>
<comment type="cofactor">
    <cofactor evidence="1">
        <name>Fe cation</name>
        <dbReference type="ChEBI" id="CHEBI:24875"/>
    </cofactor>
</comment>
<keyword evidence="6" id="KW-0560">Oxidoreductase</keyword>
<dbReference type="SUPFAM" id="SSF51197">
    <property type="entry name" value="Clavaminate synthase-like"/>
    <property type="match status" value="1"/>
</dbReference>
<evidence type="ECO:0000256" key="1">
    <source>
        <dbReference type="ARBA" id="ARBA00001962"/>
    </source>
</evidence>
<keyword evidence="7" id="KW-0408">Iron</keyword>
<dbReference type="RefSeq" id="XP_016221119.1">
    <property type="nucleotide sequence ID" value="XM_016371787.1"/>
</dbReference>
<sequence length="345" mass="37855">MTATLYVPIKQRPTFKHYISTHSRAMAPIAVEDVVNTTAPVSKAIPTVTNGAESDHKPTIARYDANDPATTTELLVSILERDGGVIVENIISQELASQIRSELKPFFDTDKVDASGFFPHTTQRATGLLARSPGCVDLAMNKTYIDVANTMLSSTFSYWTGQKQETVTSKPIISSTVGFRVNPGGRQQGLHRDDSDYHTRNCDMPMMLGCVTALTKTTKENGATICIPGSHLWGPERCPYDHEAVPAELEPGSALIFVGNLYHAGGGNITKDQSRETVGIFLCKSFYRPAENQFIMVGPEKAKNLPPQAQRLLGYGISLPSLGFVEYQDPMRYLFGVEDEETVDM</sequence>
<comment type="subunit">
    <text evidence="3">Homodimer.</text>
</comment>
<dbReference type="Pfam" id="PF05721">
    <property type="entry name" value="PhyH"/>
    <property type="match status" value="1"/>
</dbReference>
<keyword evidence="9" id="KW-1185">Reference proteome</keyword>
<evidence type="ECO:0000313" key="9">
    <source>
        <dbReference type="Proteomes" id="UP000054302"/>
    </source>
</evidence>
<dbReference type="GO" id="GO:0051213">
    <property type="term" value="F:dioxygenase activity"/>
    <property type="evidence" value="ECO:0007669"/>
    <property type="project" value="UniProtKB-KW"/>
</dbReference>
<organism evidence="8 9">
    <name type="scientific">Exophiala mesophila</name>
    <name type="common">Black yeast-like fungus</name>
    <dbReference type="NCBI Taxonomy" id="212818"/>
    <lineage>
        <taxon>Eukaryota</taxon>
        <taxon>Fungi</taxon>
        <taxon>Dikarya</taxon>
        <taxon>Ascomycota</taxon>
        <taxon>Pezizomycotina</taxon>
        <taxon>Eurotiomycetes</taxon>
        <taxon>Chaetothyriomycetidae</taxon>
        <taxon>Chaetothyriales</taxon>
        <taxon>Herpotrichiellaceae</taxon>
        <taxon>Exophiala</taxon>
    </lineage>
</organism>
<dbReference type="GO" id="GO:0046872">
    <property type="term" value="F:metal ion binding"/>
    <property type="evidence" value="ECO:0007669"/>
    <property type="project" value="UniProtKB-KW"/>
</dbReference>
<name>A0A0D1WKS0_EXOME</name>
<dbReference type="Proteomes" id="UP000054302">
    <property type="component" value="Unassembled WGS sequence"/>
</dbReference>
<evidence type="ECO:0000256" key="6">
    <source>
        <dbReference type="ARBA" id="ARBA00023002"/>
    </source>
</evidence>
<dbReference type="OMA" id="DYHTRNC"/>
<evidence type="ECO:0000256" key="7">
    <source>
        <dbReference type="ARBA" id="ARBA00023004"/>
    </source>
</evidence>
<dbReference type="GeneID" id="27324783"/>
<dbReference type="PANTHER" id="PTHR20883:SF45">
    <property type="entry name" value="PHYTANOYL-COA DIOXYGENASE FAMILY PROTEIN"/>
    <property type="match status" value="1"/>
</dbReference>
<evidence type="ECO:0008006" key="10">
    <source>
        <dbReference type="Google" id="ProtNLM"/>
    </source>
</evidence>
<reference evidence="8 9" key="1">
    <citation type="submission" date="2015-01" db="EMBL/GenBank/DDBJ databases">
        <title>The Genome Sequence of Exophiala mesophila CBS40295.</title>
        <authorList>
            <consortium name="The Broad Institute Genomics Platform"/>
            <person name="Cuomo C."/>
            <person name="de Hoog S."/>
            <person name="Gorbushina A."/>
            <person name="Stielow B."/>
            <person name="Teixiera M."/>
            <person name="Abouelleil A."/>
            <person name="Chapman S.B."/>
            <person name="Priest M."/>
            <person name="Young S.K."/>
            <person name="Wortman J."/>
            <person name="Nusbaum C."/>
            <person name="Birren B."/>
        </authorList>
    </citation>
    <scope>NUCLEOTIDE SEQUENCE [LARGE SCALE GENOMIC DNA]</scope>
    <source>
        <strain evidence="8 9">CBS 40295</strain>
    </source>
</reference>
<accession>A0A0D1WKS0</accession>
<dbReference type="HOGENOM" id="CLU_047725_0_1_1"/>